<reference evidence="2" key="1">
    <citation type="submission" date="2019-03" db="EMBL/GenBank/DDBJ databases">
        <title>Lake Tanganyika Metagenome-Assembled Genomes (MAGs).</title>
        <authorList>
            <person name="Tran P."/>
        </authorList>
    </citation>
    <scope>NUCLEOTIDE SEQUENCE</scope>
    <source>
        <strain evidence="2">K_DeepCast_65m_m2_066</strain>
    </source>
</reference>
<evidence type="ECO:0000313" key="2">
    <source>
        <dbReference type="EMBL" id="MBM3224974.1"/>
    </source>
</evidence>
<dbReference type="Proteomes" id="UP000712673">
    <property type="component" value="Unassembled WGS sequence"/>
</dbReference>
<dbReference type="PROSITE" id="PS50042">
    <property type="entry name" value="CNMP_BINDING_3"/>
    <property type="match status" value="1"/>
</dbReference>
<comment type="caution">
    <text evidence="2">The sequence shown here is derived from an EMBL/GenBank/DDBJ whole genome shotgun (WGS) entry which is preliminary data.</text>
</comment>
<proteinExistence type="predicted"/>
<dbReference type="InterPro" id="IPR014710">
    <property type="entry name" value="RmlC-like_jellyroll"/>
</dbReference>
<dbReference type="Gene3D" id="2.60.120.10">
    <property type="entry name" value="Jelly Rolls"/>
    <property type="match status" value="1"/>
</dbReference>
<dbReference type="PANTHER" id="PTHR23011:SF28">
    <property type="entry name" value="CYCLIC NUCLEOTIDE-BINDING DOMAIN CONTAINING PROTEIN"/>
    <property type="match status" value="1"/>
</dbReference>
<organism evidence="2 3">
    <name type="scientific">Tectimicrobiota bacterium</name>
    <dbReference type="NCBI Taxonomy" id="2528274"/>
    <lineage>
        <taxon>Bacteria</taxon>
        <taxon>Pseudomonadati</taxon>
        <taxon>Nitrospinota/Tectimicrobiota group</taxon>
        <taxon>Candidatus Tectimicrobiota</taxon>
    </lineage>
</organism>
<gene>
    <name evidence="2" type="ORF">FJZ47_14385</name>
</gene>
<dbReference type="Pfam" id="PF00027">
    <property type="entry name" value="cNMP_binding"/>
    <property type="match status" value="1"/>
</dbReference>
<dbReference type="CDD" id="cd00038">
    <property type="entry name" value="CAP_ED"/>
    <property type="match status" value="1"/>
</dbReference>
<dbReference type="PANTHER" id="PTHR23011">
    <property type="entry name" value="CYCLIC NUCLEOTIDE-BINDING DOMAIN CONTAINING PROTEIN"/>
    <property type="match status" value="1"/>
</dbReference>
<name>A0A937W153_UNCTE</name>
<dbReference type="EMBL" id="VGLS01000449">
    <property type="protein sequence ID" value="MBM3224974.1"/>
    <property type="molecule type" value="Genomic_DNA"/>
</dbReference>
<dbReference type="SUPFAM" id="SSF51206">
    <property type="entry name" value="cAMP-binding domain-like"/>
    <property type="match status" value="1"/>
</dbReference>
<dbReference type="InterPro" id="IPR018490">
    <property type="entry name" value="cNMP-bd_dom_sf"/>
</dbReference>
<protein>
    <submittedName>
        <fullName evidence="2">Cyclic nucleotide-binding domain-containing protein</fullName>
    </submittedName>
</protein>
<dbReference type="AlphaFoldDB" id="A0A937W153"/>
<evidence type="ECO:0000313" key="3">
    <source>
        <dbReference type="Proteomes" id="UP000712673"/>
    </source>
</evidence>
<feature type="domain" description="Cyclic nucleotide-binding" evidence="1">
    <location>
        <begin position="1"/>
        <end position="114"/>
    </location>
</feature>
<sequence>MMEWTNSDRYRHHQIRAGATLCQEGDFGDTMYLVVTGQVEIAKRVIQGADKVIAILGAGQYAGELSLLTGAKRSATIRALEDTEVIEIDQDAFIQLLHDQPQVGLDLMRQLAHRLHETTEELILTSLEVALAQREPPRQQANNQRMRFLATGSFAMEKAAEVIRLAAVQTPLTKHPALVTSLLRPGRTAGALVYVLETDTPADLLEILNPFLGLVEWDISPALEIDPTLTTTILRTEANPALR</sequence>
<dbReference type="SMART" id="SM00100">
    <property type="entry name" value="cNMP"/>
    <property type="match status" value="1"/>
</dbReference>
<dbReference type="PROSITE" id="PS00888">
    <property type="entry name" value="CNMP_BINDING_1"/>
    <property type="match status" value="1"/>
</dbReference>
<dbReference type="PRINTS" id="PR00103">
    <property type="entry name" value="CAMPKINASE"/>
</dbReference>
<dbReference type="InterPro" id="IPR021734">
    <property type="entry name" value="DUF3303"/>
</dbReference>
<accession>A0A937W153</accession>
<evidence type="ECO:0000259" key="1">
    <source>
        <dbReference type="PROSITE" id="PS50042"/>
    </source>
</evidence>
<dbReference type="InterPro" id="IPR000595">
    <property type="entry name" value="cNMP-bd_dom"/>
</dbReference>
<dbReference type="Pfam" id="PF11746">
    <property type="entry name" value="DUF3303"/>
    <property type="match status" value="1"/>
</dbReference>
<dbReference type="InterPro" id="IPR018488">
    <property type="entry name" value="cNMP-bd_CS"/>
</dbReference>